<organism evidence="1 2">
    <name type="scientific">Cognatishimia activa</name>
    <dbReference type="NCBI Taxonomy" id="1715691"/>
    <lineage>
        <taxon>Bacteria</taxon>
        <taxon>Pseudomonadati</taxon>
        <taxon>Pseudomonadota</taxon>
        <taxon>Alphaproteobacteria</taxon>
        <taxon>Rhodobacterales</taxon>
        <taxon>Paracoccaceae</taxon>
        <taxon>Cognatishimia</taxon>
    </lineage>
</organism>
<keyword evidence="2" id="KW-1185">Reference proteome</keyword>
<evidence type="ECO:0000313" key="1">
    <source>
        <dbReference type="EMBL" id="CUK24449.1"/>
    </source>
</evidence>
<evidence type="ECO:0000313" key="2">
    <source>
        <dbReference type="Proteomes" id="UP000051184"/>
    </source>
</evidence>
<dbReference type="EMBL" id="CYUE01000002">
    <property type="protein sequence ID" value="CUK24449.1"/>
    <property type="molecule type" value="Genomic_DNA"/>
</dbReference>
<accession>A0A0P1ILE3</accession>
<name>A0A0P1ILE3_9RHOB</name>
<gene>
    <name evidence="1" type="ORF">TA5114_00232</name>
</gene>
<sequence>MKIAYTMTEGKGDLDQVLFRFAKAEMARGQNVVGVVQVNTDREDCPKCDMDVEVLPDGPTIRISQDLGPNSQGCRLDPEALEQAVAEVSNRLGTNAALLVINKFGKHEASGRGFRDTIGQAIALGVPVLCGVNGLNKDAFEEFTDGHATFVEPDPDSIADWFSAPAA</sequence>
<proteinExistence type="predicted"/>
<dbReference type="STRING" id="1715691.TA5113_00857"/>
<dbReference type="Pfam" id="PF10649">
    <property type="entry name" value="DUF2478"/>
    <property type="match status" value="1"/>
</dbReference>
<dbReference type="OrthoDB" id="5918880at2"/>
<reference evidence="2" key="1">
    <citation type="submission" date="2015-09" db="EMBL/GenBank/DDBJ databases">
        <authorList>
            <person name="Rodrigo-Torres Lidia"/>
            <person name="Arahal R.David."/>
        </authorList>
    </citation>
    <scope>NUCLEOTIDE SEQUENCE [LARGE SCALE GENOMIC DNA]</scope>
    <source>
        <strain evidence="2">CECT 5114</strain>
    </source>
</reference>
<dbReference type="InterPro" id="IPR018912">
    <property type="entry name" value="DUF2478"/>
</dbReference>
<dbReference type="RefSeq" id="WP_058313460.1">
    <property type="nucleotide sequence ID" value="NZ_CYTO01000008.1"/>
</dbReference>
<dbReference type="AlphaFoldDB" id="A0A0P1ILE3"/>
<protein>
    <submittedName>
        <fullName evidence="1">ABC-type molybdate transport system, ATPase component</fullName>
    </submittedName>
</protein>
<dbReference type="Proteomes" id="UP000051184">
    <property type="component" value="Unassembled WGS sequence"/>
</dbReference>